<keyword evidence="1" id="KW-0472">Membrane</keyword>
<sequence>MLNTDEPTKATRVEKREALLSILGNGLYLVVVGGVVLAVVVGALFQGEESIGAVVSLLVTLALVVGVIAAGVRLGTRRR</sequence>
<gene>
    <name evidence="2" type="ORF">FB384_005353</name>
</gene>
<reference evidence="2 3" key="1">
    <citation type="submission" date="2020-08" db="EMBL/GenBank/DDBJ databases">
        <title>Sequencing the genomes of 1000 actinobacteria strains.</title>
        <authorList>
            <person name="Klenk H.-P."/>
        </authorList>
    </citation>
    <scope>NUCLEOTIDE SEQUENCE [LARGE SCALE GENOMIC DNA]</scope>
    <source>
        <strain evidence="2 3">DSM 45267</strain>
    </source>
</reference>
<feature type="transmembrane region" description="Helical" evidence="1">
    <location>
        <begin position="20"/>
        <end position="45"/>
    </location>
</feature>
<proteinExistence type="predicted"/>
<evidence type="ECO:0000313" key="3">
    <source>
        <dbReference type="Proteomes" id="UP000564573"/>
    </source>
</evidence>
<keyword evidence="1" id="KW-0812">Transmembrane</keyword>
<feature type="transmembrane region" description="Helical" evidence="1">
    <location>
        <begin position="51"/>
        <end position="72"/>
    </location>
</feature>
<dbReference type="EMBL" id="JACIBS010000020">
    <property type="protein sequence ID" value="MBB3666391.1"/>
    <property type="molecule type" value="Genomic_DNA"/>
</dbReference>
<keyword evidence="3" id="KW-1185">Reference proteome</keyword>
<keyword evidence="1" id="KW-1133">Transmembrane helix</keyword>
<dbReference type="Proteomes" id="UP000564573">
    <property type="component" value="Unassembled WGS sequence"/>
</dbReference>
<accession>A0A839XUI7</accession>
<evidence type="ECO:0000313" key="2">
    <source>
        <dbReference type="EMBL" id="MBB3666391.1"/>
    </source>
</evidence>
<name>A0A839XUI7_9PSEU</name>
<dbReference type="RefSeq" id="WP_183787554.1">
    <property type="nucleotide sequence ID" value="NZ_JACIBS010000020.1"/>
</dbReference>
<organism evidence="2 3">
    <name type="scientific">Prauserella sediminis</name>
    <dbReference type="NCBI Taxonomy" id="577680"/>
    <lineage>
        <taxon>Bacteria</taxon>
        <taxon>Bacillati</taxon>
        <taxon>Actinomycetota</taxon>
        <taxon>Actinomycetes</taxon>
        <taxon>Pseudonocardiales</taxon>
        <taxon>Pseudonocardiaceae</taxon>
        <taxon>Prauserella</taxon>
        <taxon>Prauserella salsuginis group</taxon>
    </lineage>
</organism>
<evidence type="ECO:0000256" key="1">
    <source>
        <dbReference type="SAM" id="Phobius"/>
    </source>
</evidence>
<comment type="caution">
    <text evidence="2">The sequence shown here is derived from an EMBL/GenBank/DDBJ whole genome shotgun (WGS) entry which is preliminary data.</text>
</comment>
<dbReference type="AlphaFoldDB" id="A0A839XUI7"/>
<protein>
    <submittedName>
        <fullName evidence="2">Mg/Co/Ni transporter MgtE</fullName>
    </submittedName>
</protein>